<sequence>MAALVIKNQSCLTLKGFALEIPGIQTQGVTVAENNCKWRIGLIDFDMKRRTVFGNNFALYRIELIHRPLIVRF</sequence>
<dbReference type="AlphaFoldDB" id="A0A6J7PHF3"/>
<protein>
    <submittedName>
        <fullName evidence="1">Unannotated protein</fullName>
    </submittedName>
</protein>
<organism evidence="1">
    <name type="scientific">freshwater metagenome</name>
    <dbReference type="NCBI Taxonomy" id="449393"/>
    <lineage>
        <taxon>unclassified sequences</taxon>
        <taxon>metagenomes</taxon>
        <taxon>ecological metagenomes</taxon>
    </lineage>
</organism>
<reference evidence="1" key="1">
    <citation type="submission" date="2020-05" db="EMBL/GenBank/DDBJ databases">
        <authorList>
            <person name="Chiriac C."/>
            <person name="Salcher M."/>
            <person name="Ghai R."/>
            <person name="Kavagutti S V."/>
        </authorList>
    </citation>
    <scope>NUCLEOTIDE SEQUENCE</scope>
</reference>
<dbReference type="EMBL" id="CAFBPA010000057">
    <property type="protein sequence ID" value="CAB5001334.1"/>
    <property type="molecule type" value="Genomic_DNA"/>
</dbReference>
<proteinExistence type="predicted"/>
<evidence type="ECO:0000313" key="1">
    <source>
        <dbReference type="EMBL" id="CAB5001334.1"/>
    </source>
</evidence>
<accession>A0A6J7PHF3</accession>
<gene>
    <name evidence="1" type="ORF">UFOPK4043_00519</name>
</gene>
<name>A0A6J7PHF3_9ZZZZ</name>